<keyword evidence="1" id="KW-0413">Isomerase</keyword>
<dbReference type="Proteomes" id="UP000680866">
    <property type="component" value="Chromosome"/>
</dbReference>
<name>A0A810N9A9_9ACTN</name>
<dbReference type="SUPFAM" id="SSF55331">
    <property type="entry name" value="Tautomerase/MIF"/>
    <property type="match status" value="1"/>
</dbReference>
<gene>
    <name evidence="3" type="ORF">Prubr_72430</name>
</gene>
<protein>
    <recommendedName>
        <fullName evidence="2">4-oxalocrotonate tautomerase-like domain-containing protein</fullName>
    </recommendedName>
</protein>
<evidence type="ECO:0000313" key="4">
    <source>
        <dbReference type="Proteomes" id="UP000680866"/>
    </source>
</evidence>
<dbReference type="InterPro" id="IPR014347">
    <property type="entry name" value="Tautomerase/MIF_sf"/>
</dbReference>
<feature type="domain" description="4-oxalocrotonate tautomerase-like" evidence="2">
    <location>
        <begin position="9"/>
        <end position="53"/>
    </location>
</feature>
<evidence type="ECO:0000259" key="2">
    <source>
        <dbReference type="Pfam" id="PF01361"/>
    </source>
</evidence>
<keyword evidence="4" id="KW-1185">Reference proteome</keyword>
<evidence type="ECO:0000313" key="3">
    <source>
        <dbReference type="EMBL" id="BCJ70222.1"/>
    </source>
</evidence>
<dbReference type="KEGG" id="pry:Prubr_72430"/>
<sequence length="69" mass="7544">MATIRVELGARDQETREAIIADLTDVMVKYGSPRESTQVILYEISMDLWAKGGIPYSKRAAAARAEGTA</sequence>
<dbReference type="AlphaFoldDB" id="A0A810N9A9"/>
<dbReference type="RefSeq" id="WP_212819986.1">
    <property type="nucleotide sequence ID" value="NZ_AP023359.1"/>
</dbReference>
<accession>A0A810N9A9</accession>
<dbReference type="EMBL" id="AP023359">
    <property type="protein sequence ID" value="BCJ70222.1"/>
    <property type="molecule type" value="Genomic_DNA"/>
</dbReference>
<reference evidence="3" key="1">
    <citation type="submission" date="2020-08" db="EMBL/GenBank/DDBJ databases">
        <title>Whole genome shotgun sequence of Polymorphospora rubra NBRC 101157.</title>
        <authorList>
            <person name="Komaki H."/>
            <person name="Tamura T."/>
        </authorList>
    </citation>
    <scope>NUCLEOTIDE SEQUENCE</scope>
    <source>
        <strain evidence="3">NBRC 101157</strain>
    </source>
</reference>
<organism evidence="3 4">
    <name type="scientific">Polymorphospora rubra</name>
    <dbReference type="NCBI Taxonomy" id="338584"/>
    <lineage>
        <taxon>Bacteria</taxon>
        <taxon>Bacillati</taxon>
        <taxon>Actinomycetota</taxon>
        <taxon>Actinomycetes</taxon>
        <taxon>Micromonosporales</taxon>
        <taxon>Micromonosporaceae</taxon>
        <taxon>Polymorphospora</taxon>
    </lineage>
</organism>
<evidence type="ECO:0000256" key="1">
    <source>
        <dbReference type="ARBA" id="ARBA00023235"/>
    </source>
</evidence>
<dbReference type="GO" id="GO:0016853">
    <property type="term" value="F:isomerase activity"/>
    <property type="evidence" value="ECO:0007669"/>
    <property type="project" value="UniProtKB-KW"/>
</dbReference>
<dbReference type="Pfam" id="PF01361">
    <property type="entry name" value="Tautomerase"/>
    <property type="match status" value="1"/>
</dbReference>
<dbReference type="Gene3D" id="3.30.429.10">
    <property type="entry name" value="Macrophage Migration Inhibitory Factor"/>
    <property type="match status" value="1"/>
</dbReference>
<dbReference type="InterPro" id="IPR004370">
    <property type="entry name" value="4-OT-like_dom"/>
</dbReference>
<proteinExistence type="predicted"/>